<gene>
    <name evidence="2" type="ORF">BIFLH658_01790</name>
    <name evidence="1" type="ORF">BPLFYP29_00096</name>
</gene>
<evidence type="ECO:0000313" key="2">
    <source>
        <dbReference type="EMBL" id="VWQ25571.1"/>
    </source>
</evidence>
<evidence type="ECO:0000313" key="4">
    <source>
        <dbReference type="Proteomes" id="UP000494211"/>
    </source>
</evidence>
<dbReference type="Proteomes" id="UP000494211">
    <property type="component" value="Unassembled WGS sequence"/>
</dbReference>
<dbReference type="EMBL" id="CABHOD010000011">
    <property type="protein sequence ID" value="VUX65540.1"/>
    <property type="molecule type" value="Genomic_DNA"/>
</dbReference>
<dbReference type="RefSeq" id="WP_004223489.1">
    <property type="nucleotide sequence ID" value="NZ_JAHXED010000007.1"/>
</dbReference>
<keyword evidence="4" id="KW-1185">Reference proteome</keyword>
<comment type="caution">
    <text evidence="1">The sequence shown here is derived from an EMBL/GenBank/DDBJ whole genome shotgun (WGS) entry which is preliminary data.</text>
</comment>
<dbReference type="Proteomes" id="UP000331308">
    <property type="component" value="Unassembled WGS sequence"/>
</dbReference>
<protein>
    <submittedName>
        <fullName evidence="1">Uncharacterized protein</fullName>
    </submittedName>
</protein>
<reference evidence="1 3" key="1">
    <citation type="submission" date="2019-07" db="EMBL/GenBank/DDBJ databases">
        <authorList>
            <person name="Chang H.-W."/>
            <person name="Raman A."/>
            <person name="Venkatesh S."/>
            <person name="Gehrig J."/>
        </authorList>
    </citation>
    <scope>NUCLEOTIDE SEQUENCE [LARGE SCALE GENOMIC DNA]</scope>
    <source>
        <strain evidence="1">Bifidobacterium_pseudocatenulatum_LFYP_29</strain>
    </source>
</reference>
<evidence type="ECO:0000313" key="1">
    <source>
        <dbReference type="EMBL" id="VUX65540.1"/>
    </source>
</evidence>
<sequence>MAVMEAFCFLRFGGAFGTLGTAAIMAPSQRATAERSEEMCVAFALAALTEGVL</sequence>
<evidence type="ECO:0000313" key="3">
    <source>
        <dbReference type="Proteomes" id="UP000331308"/>
    </source>
</evidence>
<organism evidence="1 3">
    <name type="scientific">Bifidobacterium pseudocatenulatum</name>
    <dbReference type="NCBI Taxonomy" id="28026"/>
    <lineage>
        <taxon>Bacteria</taxon>
        <taxon>Bacillati</taxon>
        <taxon>Actinomycetota</taxon>
        <taxon>Actinomycetes</taxon>
        <taxon>Bifidobacteriales</taxon>
        <taxon>Bifidobacteriaceae</taxon>
        <taxon>Bifidobacterium</taxon>
    </lineage>
</organism>
<accession>A0AAX3IZ29</accession>
<name>A0AAX3IZ29_BIFPS</name>
<reference evidence="2 4" key="2">
    <citation type="submission" date="2019-10" db="EMBL/GenBank/DDBJ databases">
        <authorList>
            <consortium name="Melissa Lawson"/>
            <person name="O'neill I."/>
        </authorList>
    </citation>
    <scope>NUCLEOTIDE SEQUENCE [LARGE SCALE GENOMIC DNA]</scope>
    <source>
        <strain evidence="2">LH_658</strain>
    </source>
</reference>
<dbReference type="AlphaFoldDB" id="A0AAX3IZ29"/>
<dbReference type="EMBL" id="CABWJV010000005">
    <property type="protein sequence ID" value="VWQ25571.1"/>
    <property type="molecule type" value="Genomic_DNA"/>
</dbReference>
<proteinExistence type="predicted"/>